<feature type="region of interest" description="Disordered" evidence="9">
    <location>
        <begin position="227"/>
        <end position="247"/>
    </location>
</feature>
<keyword evidence="5" id="KW-0862">Zinc</keyword>
<evidence type="ECO:0000313" key="12">
    <source>
        <dbReference type="EMBL" id="WWD19006.1"/>
    </source>
</evidence>
<feature type="compositionally biased region" description="Polar residues" evidence="9">
    <location>
        <begin position="227"/>
        <end position="237"/>
    </location>
</feature>
<accession>A0A5M6BW50</accession>
<evidence type="ECO:0000256" key="10">
    <source>
        <dbReference type="SAM" id="Phobius"/>
    </source>
</evidence>
<feature type="region of interest" description="Disordered" evidence="9">
    <location>
        <begin position="316"/>
        <end position="439"/>
    </location>
</feature>
<dbReference type="SMART" id="SM00184">
    <property type="entry name" value="RING"/>
    <property type="match status" value="1"/>
</dbReference>
<dbReference type="Proteomes" id="UP000322225">
    <property type="component" value="Chromosome 6"/>
</dbReference>
<dbReference type="SUPFAM" id="SSF57850">
    <property type="entry name" value="RING/U-box"/>
    <property type="match status" value="1"/>
</dbReference>
<evidence type="ECO:0000313" key="13">
    <source>
        <dbReference type="Proteomes" id="UP000322225"/>
    </source>
</evidence>
<dbReference type="PROSITE" id="PS50089">
    <property type="entry name" value="ZF_RING_2"/>
    <property type="match status" value="1"/>
</dbReference>
<dbReference type="GO" id="GO:0008270">
    <property type="term" value="F:zinc ion binding"/>
    <property type="evidence" value="ECO:0007669"/>
    <property type="project" value="UniProtKB-KW"/>
</dbReference>
<evidence type="ECO:0000259" key="11">
    <source>
        <dbReference type="PROSITE" id="PS50089"/>
    </source>
</evidence>
<name>A0A5M6BW50_9TREE</name>
<organism evidence="12 13">
    <name type="scientific">Kwoniella shandongensis</name>
    <dbReference type="NCBI Taxonomy" id="1734106"/>
    <lineage>
        <taxon>Eukaryota</taxon>
        <taxon>Fungi</taxon>
        <taxon>Dikarya</taxon>
        <taxon>Basidiomycota</taxon>
        <taxon>Agaricomycotina</taxon>
        <taxon>Tremellomycetes</taxon>
        <taxon>Tremellales</taxon>
        <taxon>Cryptococcaceae</taxon>
        <taxon>Kwoniella</taxon>
    </lineage>
</organism>
<evidence type="ECO:0000256" key="2">
    <source>
        <dbReference type="ARBA" id="ARBA00022692"/>
    </source>
</evidence>
<feature type="domain" description="RING-type" evidence="11">
    <location>
        <begin position="442"/>
        <end position="486"/>
    </location>
</feature>
<evidence type="ECO:0000256" key="4">
    <source>
        <dbReference type="ARBA" id="ARBA00022771"/>
    </source>
</evidence>
<dbReference type="InterPro" id="IPR013083">
    <property type="entry name" value="Znf_RING/FYVE/PHD"/>
</dbReference>
<reference evidence="12" key="2">
    <citation type="submission" date="2024-01" db="EMBL/GenBank/DDBJ databases">
        <title>Comparative genomics of Cryptococcus and Kwoniella reveals pathogenesis evolution and contrasting modes of karyotype evolution via chromosome fusion or intercentromeric recombination.</title>
        <authorList>
            <person name="Coelho M.A."/>
            <person name="David-Palma M."/>
            <person name="Shea T."/>
            <person name="Bowers K."/>
            <person name="McGinley-Smith S."/>
            <person name="Mohammad A.W."/>
            <person name="Gnirke A."/>
            <person name="Yurkov A.M."/>
            <person name="Nowrousian M."/>
            <person name="Sun S."/>
            <person name="Cuomo C.A."/>
            <person name="Heitman J."/>
        </authorList>
    </citation>
    <scope>NUCLEOTIDE SEQUENCE</scope>
    <source>
        <strain evidence="12">CBS 12478</strain>
    </source>
</reference>
<dbReference type="RefSeq" id="XP_031860026.1">
    <property type="nucleotide sequence ID" value="XM_032005779.1"/>
</dbReference>
<dbReference type="PANTHER" id="PTHR46539">
    <property type="entry name" value="E3 UBIQUITIN-PROTEIN LIGASE ATL42"/>
    <property type="match status" value="1"/>
</dbReference>
<feature type="region of interest" description="Disordered" evidence="9">
    <location>
        <begin position="543"/>
        <end position="597"/>
    </location>
</feature>
<dbReference type="AlphaFoldDB" id="A0A5M6BW50"/>
<dbReference type="EMBL" id="CP144056">
    <property type="protein sequence ID" value="WWD19006.1"/>
    <property type="molecule type" value="Genomic_DNA"/>
</dbReference>
<keyword evidence="7 10" id="KW-0472">Membrane</keyword>
<evidence type="ECO:0000256" key="6">
    <source>
        <dbReference type="ARBA" id="ARBA00022989"/>
    </source>
</evidence>
<feature type="compositionally biased region" description="Basic and acidic residues" evidence="9">
    <location>
        <begin position="361"/>
        <end position="372"/>
    </location>
</feature>
<dbReference type="GeneID" id="43589931"/>
<feature type="compositionally biased region" description="Polar residues" evidence="9">
    <location>
        <begin position="515"/>
        <end position="531"/>
    </location>
</feature>
<sequence length="597" mass="64505">MFSYHHSRPTLRSILLIPAIATFIFSSLPARAYIPALPINDTSGLNLTDSSTIAISWTDPAGVYSGGVSFQLQADVPTGGQTAGALVHFSESTMGQNLTTSTPWIAFISCDLNETTASEEWDIFTLARDRGAVSALLYTIHSTSCLLNPEYITDFEKPLDVFATKTVQVARVIDNQYFHTNNTFDNYNGTLLNISGADVNNSLIGNPPATKNYLIGTLTARNSTGQATATNIPNATPSGSGSGSGNKKTSAPMVVLYTITGVVSTMFILMLVMGGRRAMLHPERYGRRQSDNAQGPQSTAGGLAQAMLDTFPVIKFNRNNRRGGGGINSPPKRLSSENNLEGISLEDRRDSEAEAGITPADRYRRSVRPHDPDGEETLYYGAVAGDRKSSLYDNGGRSRTASTSKASSSALDETRPSTLAHSEPMVTEREAELETEEQDQQCPICLLDFEEGEDLRVLPCEKEHVYHKVCIDPWLLQVASSCPLCRKDFNNPQPLASAPVNPSTPPTPSPPASAIGTSHPVSDQTQAQPPTQHGFAKYLAFMRRERRNRSGSGDDVGEGAQPEGRRRLRSGGRRMTSDNGVGPGRRREADQTGPGGY</sequence>
<comment type="subcellular location">
    <subcellularLocation>
        <location evidence="1">Membrane</location>
    </subcellularLocation>
</comment>
<protein>
    <recommendedName>
        <fullName evidence="11">RING-type domain-containing protein</fullName>
    </recommendedName>
</protein>
<dbReference type="KEGG" id="ksn:43589931"/>
<dbReference type="InterPro" id="IPR001841">
    <property type="entry name" value="Znf_RING"/>
</dbReference>
<reference evidence="12" key="1">
    <citation type="submission" date="2017-08" db="EMBL/GenBank/DDBJ databases">
        <authorList>
            <person name="Cuomo C."/>
            <person name="Billmyre B."/>
            <person name="Heitman J."/>
        </authorList>
    </citation>
    <scope>NUCLEOTIDE SEQUENCE</scope>
    <source>
        <strain evidence="12">CBS 12478</strain>
    </source>
</reference>
<proteinExistence type="predicted"/>
<gene>
    <name evidence="12" type="ORF">CI109_103463</name>
</gene>
<dbReference type="PANTHER" id="PTHR46539:SF1">
    <property type="entry name" value="E3 UBIQUITIN-PROTEIN LIGASE ATL42"/>
    <property type="match status" value="1"/>
</dbReference>
<evidence type="ECO:0000256" key="8">
    <source>
        <dbReference type="PROSITE-ProRule" id="PRU00175"/>
    </source>
</evidence>
<dbReference type="Pfam" id="PF13639">
    <property type="entry name" value="zf-RING_2"/>
    <property type="match status" value="1"/>
</dbReference>
<feature type="region of interest" description="Disordered" evidence="9">
    <location>
        <begin position="496"/>
        <end position="531"/>
    </location>
</feature>
<evidence type="ECO:0000256" key="3">
    <source>
        <dbReference type="ARBA" id="ARBA00022723"/>
    </source>
</evidence>
<evidence type="ECO:0000256" key="1">
    <source>
        <dbReference type="ARBA" id="ARBA00004370"/>
    </source>
</evidence>
<evidence type="ECO:0000256" key="5">
    <source>
        <dbReference type="ARBA" id="ARBA00022833"/>
    </source>
</evidence>
<keyword evidence="3" id="KW-0479">Metal-binding</keyword>
<dbReference type="CDD" id="cd16454">
    <property type="entry name" value="RING-H2_PA-TM-RING"/>
    <property type="match status" value="1"/>
</dbReference>
<feature type="compositionally biased region" description="Pro residues" evidence="9">
    <location>
        <begin position="502"/>
        <end position="511"/>
    </location>
</feature>
<keyword evidence="4 8" id="KW-0863">Zinc-finger</keyword>
<dbReference type="Gene3D" id="3.30.40.10">
    <property type="entry name" value="Zinc/RING finger domain, C3HC4 (zinc finger)"/>
    <property type="match status" value="1"/>
</dbReference>
<dbReference type="OrthoDB" id="8062037at2759"/>
<evidence type="ECO:0000256" key="9">
    <source>
        <dbReference type="SAM" id="MobiDB-lite"/>
    </source>
</evidence>
<keyword evidence="2 10" id="KW-0812">Transmembrane</keyword>
<evidence type="ECO:0000256" key="7">
    <source>
        <dbReference type="ARBA" id="ARBA00023136"/>
    </source>
</evidence>
<feature type="transmembrane region" description="Helical" evidence="10">
    <location>
        <begin position="254"/>
        <end position="274"/>
    </location>
</feature>
<dbReference type="GO" id="GO:0016020">
    <property type="term" value="C:membrane"/>
    <property type="evidence" value="ECO:0007669"/>
    <property type="project" value="UniProtKB-SubCell"/>
</dbReference>
<feature type="compositionally biased region" description="Low complexity" evidence="9">
    <location>
        <begin position="397"/>
        <end position="410"/>
    </location>
</feature>
<keyword evidence="13" id="KW-1185">Reference proteome</keyword>
<keyword evidence="6 10" id="KW-1133">Transmembrane helix</keyword>